<proteinExistence type="predicted"/>
<gene>
    <name evidence="2" type="ORF">METZ01_LOCUS500330</name>
</gene>
<organism evidence="2">
    <name type="scientific">marine metagenome</name>
    <dbReference type="NCBI Taxonomy" id="408172"/>
    <lineage>
        <taxon>unclassified sequences</taxon>
        <taxon>metagenomes</taxon>
        <taxon>ecological metagenomes</taxon>
    </lineage>
</organism>
<reference evidence="2" key="1">
    <citation type="submission" date="2018-05" db="EMBL/GenBank/DDBJ databases">
        <authorList>
            <person name="Lanie J.A."/>
            <person name="Ng W.-L."/>
            <person name="Kazmierczak K.M."/>
            <person name="Andrzejewski T.M."/>
            <person name="Davidsen T.M."/>
            <person name="Wayne K.J."/>
            <person name="Tettelin H."/>
            <person name="Glass J.I."/>
            <person name="Rusch D."/>
            <person name="Podicherti R."/>
            <person name="Tsui H.-C.T."/>
            <person name="Winkler M.E."/>
        </authorList>
    </citation>
    <scope>NUCLEOTIDE SEQUENCE</scope>
</reference>
<feature type="compositionally biased region" description="Basic and acidic residues" evidence="1">
    <location>
        <begin position="65"/>
        <end position="75"/>
    </location>
</feature>
<name>A0A383DSH7_9ZZZZ</name>
<accession>A0A383DSH7</accession>
<protein>
    <submittedName>
        <fullName evidence="2">Uncharacterized protein</fullName>
    </submittedName>
</protein>
<feature type="region of interest" description="Disordered" evidence="1">
    <location>
        <begin position="56"/>
        <end position="88"/>
    </location>
</feature>
<dbReference type="EMBL" id="UINC01219823">
    <property type="protein sequence ID" value="SVE47476.1"/>
    <property type="molecule type" value="Genomic_DNA"/>
</dbReference>
<dbReference type="AlphaFoldDB" id="A0A383DSH7"/>
<feature type="compositionally biased region" description="Basic residues" evidence="1">
    <location>
        <begin position="78"/>
        <end position="88"/>
    </location>
</feature>
<evidence type="ECO:0000313" key="2">
    <source>
        <dbReference type="EMBL" id="SVE47476.1"/>
    </source>
</evidence>
<evidence type="ECO:0000256" key="1">
    <source>
        <dbReference type="SAM" id="MobiDB-lite"/>
    </source>
</evidence>
<sequence length="88" mass="10187">MERYKPKKCKSPAKAIREFCIECMGGRGSGQNYTKLIEECVSTNCPLYDFRFGKNPHHTQNLTAEQRKERGERLKSSVPRHKLSQKVT</sequence>